<dbReference type="EMBL" id="LQBL01000027">
    <property type="protein sequence ID" value="KUG54508.1"/>
    <property type="molecule type" value="Genomic_DNA"/>
</dbReference>
<keyword evidence="4 6" id="KW-1133">Transmembrane helix</keyword>
<dbReference type="PROSITE" id="PS50850">
    <property type="entry name" value="MFS"/>
    <property type="match status" value="1"/>
</dbReference>
<feature type="transmembrane region" description="Helical" evidence="6">
    <location>
        <begin position="424"/>
        <end position="443"/>
    </location>
</feature>
<dbReference type="Gene3D" id="1.20.1250.20">
    <property type="entry name" value="MFS general substrate transporter like domains"/>
    <property type="match status" value="2"/>
</dbReference>
<evidence type="ECO:0000256" key="1">
    <source>
        <dbReference type="ARBA" id="ARBA00004651"/>
    </source>
</evidence>
<dbReference type="InterPro" id="IPR020846">
    <property type="entry name" value="MFS_dom"/>
</dbReference>
<evidence type="ECO:0000256" key="3">
    <source>
        <dbReference type="ARBA" id="ARBA00022692"/>
    </source>
</evidence>
<feature type="transmembrane region" description="Helical" evidence="6">
    <location>
        <begin position="176"/>
        <end position="197"/>
    </location>
</feature>
<dbReference type="InterPro" id="IPR050495">
    <property type="entry name" value="ATG22/LtaA_families"/>
</dbReference>
<dbReference type="InterPro" id="IPR036259">
    <property type="entry name" value="MFS_trans_sf"/>
</dbReference>
<dbReference type="GO" id="GO:0005886">
    <property type="term" value="C:plasma membrane"/>
    <property type="evidence" value="ECO:0007669"/>
    <property type="project" value="UniProtKB-SubCell"/>
</dbReference>
<evidence type="ECO:0000256" key="5">
    <source>
        <dbReference type="ARBA" id="ARBA00023136"/>
    </source>
</evidence>
<accession>A0A0W8I7D7</accession>
<organism evidence="8 9">
    <name type="scientific">Serinicoccus chungangensis</name>
    <dbReference type="NCBI Taxonomy" id="767452"/>
    <lineage>
        <taxon>Bacteria</taxon>
        <taxon>Bacillati</taxon>
        <taxon>Actinomycetota</taxon>
        <taxon>Actinomycetes</taxon>
        <taxon>Micrococcales</taxon>
        <taxon>Ornithinimicrobiaceae</taxon>
        <taxon>Serinicoccus</taxon>
    </lineage>
</organism>
<dbReference type="Proteomes" id="UP000054837">
    <property type="component" value="Unassembled WGS sequence"/>
</dbReference>
<feature type="transmembrane region" description="Helical" evidence="6">
    <location>
        <begin position="135"/>
        <end position="156"/>
    </location>
</feature>
<dbReference type="SUPFAM" id="SSF103473">
    <property type="entry name" value="MFS general substrate transporter"/>
    <property type="match status" value="1"/>
</dbReference>
<comment type="subcellular location">
    <subcellularLocation>
        <location evidence="1">Cell membrane</location>
        <topology evidence="1">Multi-pass membrane protein</topology>
    </subcellularLocation>
</comment>
<gene>
    <name evidence="8" type="ORF">AVL62_03985</name>
</gene>
<dbReference type="PANTHER" id="PTHR23519:SF1">
    <property type="entry name" value="AUTOPHAGY-RELATED PROTEIN 22"/>
    <property type="match status" value="1"/>
</dbReference>
<dbReference type="STRING" id="767452.AVL62_03985"/>
<keyword evidence="2" id="KW-0813">Transport</keyword>
<feature type="domain" description="Major facilitator superfamily (MFS) profile" evidence="7">
    <location>
        <begin position="268"/>
        <end position="462"/>
    </location>
</feature>
<evidence type="ECO:0000256" key="6">
    <source>
        <dbReference type="SAM" id="Phobius"/>
    </source>
</evidence>
<sequence length="462" mass="49276">MTAPPVPRADPASERTRAHQRAFGWYDWANSAYVTTTGTVLIAPYLTALARADACPDLAEGQSCERMLSVLGVPVAVGSVAPYTITVATLVSAVVLLFVGAVADRHPRPTWLLGGLAWVGAAAAASMFFLDGSNWELGVLLIVVANLCLGASTVVYDALLVRVASPDDRDRVSSRAWALGYLGGGILLALNLGLMTVHESLGISYTMAVRLNLLSAGLWWAVFTLIPVIGLRRIRGTTATPVERSAGVLGGTVTQLRDTFGDLRGYPHTLLFLLAYLFFNDGIQTVISSASLYGSEALGFDTSQLIITILLVQFVAFGGALVFGVIAGRVGAKRTVLGGLVMWTLVVAFAYFVPTGAFTIWLVCAVFIGTVMGGTQALSRSLYSQLVPTGKESEYFSFYQAMERGTSWFGTLAFGLTYQLTGSYRPAILVTIAFFVVGGLILTRVDMRKGIAMAGNEQPRKV</sequence>
<keyword evidence="5 6" id="KW-0472">Membrane</keyword>
<dbReference type="Pfam" id="PF11700">
    <property type="entry name" value="ATG22"/>
    <property type="match status" value="1"/>
</dbReference>
<dbReference type="AlphaFoldDB" id="A0A0W8I7D7"/>
<feature type="transmembrane region" description="Helical" evidence="6">
    <location>
        <begin position="209"/>
        <end position="231"/>
    </location>
</feature>
<dbReference type="InterPro" id="IPR024671">
    <property type="entry name" value="Atg22-like"/>
</dbReference>
<evidence type="ECO:0000313" key="8">
    <source>
        <dbReference type="EMBL" id="KUG54508.1"/>
    </source>
</evidence>
<dbReference type="OrthoDB" id="9768783at2"/>
<keyword evidence="9" id="KW-1185">Reference proteome</keyword>
<comment type="caution">
    <text evidence="8">The sequence shown here is derived from an EMBL/GenBank/DDBJ whole genome shotgun (WGS) entry which is preliminary data.</text>
</comment>
<proteinExistence type="predicted"/>
<evidence type="ECO:0000256" key="4">
    <source>
        <dbReference type="ARBA" id="ARBA00022989"/>
    </source>
</evidence>
<feature type="transmembrane region" description="Helical" evidence="6">
    <location>
        <begin position="80"/>
        <end position="103"/>
    </location>
</feature>
<evidence type="ECO:0000313" key="9">
    <source>
        <dbReference type="Proteomes" id="UP000054837"/>
    </source>
</evidence>
<name>A0A0W8I7D7_9MICO</name>
<dbReference type="GO" id="GO:0022857">
    <property type="term" value="F:transmembrane transporter activity"/>
    <property type="evidence" value="ECO:0007669"/>
    <property type="project" value="InterPro"/>
</dbReference>
<evidence type="ECO:0000259" key="7">
    <source>
        <dbReference type="PROSITE" id="PS50850"/>
    </source>
</evidence>
<protein>
    <submittedName>
        <fullName evidence="8">MFS transporter</fullName>
    </submittedName>
</protein>
<dbReference type="RefSeq" id="WP_058891238.1">
    <property type="nucleotide sequence ID" value="NZ_LQBL01000027.1"/>
</dbReference>
<reference evidence="8 9" key="1">
    <citation type="submission" date="2015-12" db="EMBL/GenBank/DDBJ databases">
        <title>Serinicoccus chungangenesis strain CD08_5 genome sequencing and assembly.</title>
        <authorList>
            <person name="Chander A.M."/>
            <person name="Kaur G."/>
            <person name="Nair G.R."/>
            <person name="Dhawan D.K."/>
            <person name="Kochhar R.K."/>
            <person name="Mayilraj S."/>
            <person name="Bhadada S.K."/>
        </authorList>
    </citation>
    <scope>NUCLEOTIDE SEQUENCE [LARGE SCALE GENOMIC DNA]</scope>
    <source>
        <strain evidence="8 9">CD08_5</strain>
    </source>
</reference>
<feature type="transmembrane region" description="Helical" evidence="6">
    <location>
        <begin position="335"/>
        <end position="352"/>
    </location>
</feature>
<feature type="transmembrane region" description="Helical" evidence="6">
    <location>
        <begin position="270"/>
        <end position="293"/>
    </location>
</feature>
<feature type="transmembrane region" description="Helical" evidence="6">
    <location>
        <begin position="305"/>
        <end position="328"/>
    </location>
</feature>
<feature type="transmembrane region" description="Helical" evidence="6">
    <location>
        <begin position="110"/>
        <end position="129"/>
    </location>
</feature>
<keyword evidence="3 6" id="KW-0812">Transmembrane</keyword>
<dbReference type="PANTHER" id="PTHR23519">
    <property type="entry name" value="AUTOPHAGY-RELATED PROTEIN 22"/>
    <property type="match status" value="1"/>
</dbReference>
<evidence type="ECO:0000256" key="2">
    <source>
        <dbReference type="ARBA" id="ARBA00022448"/>
    </source>
</evidence>